<evidence type="ECO:0000256" key="1">
    <source>
        <dbReference type="SAM" id="MobiDB-lite"/>
    </source>
</evidence>
<reference evidence="2" key="2">
    <citation type="journal article" date="2015" name="Data Brief">
        <title>Shoot transcriptome of the giant reed, Arundo donax.</title>
        <authorList>
            <person name="Barrero R.A."/>
            <person name="Guerrero F.D."/>
            <person name="Moolhuijzen P."/>
            <person name="Goolsby J.A."/>
            <person name="Tidwell J."/>
            <person name="Bellgard S.E."/>
            <person name="Bellgard M.I."/>
        </authorList>
    </citation>
    <scope>NUCLEOTIDE SEQUENCE</scope>
    <source>
        <tissue evidence="2">Shoot tissue taken approximately 20 cm above the soil surface</tissue>
    </source>
</reference>
<evidence type="ECO:0000313" key="2">
    <source>
        <dbReference type="EMBL" id="JAD24805.1"/>
    </source>
</evidence>
<feature type="compositionally biased region" description="Pro residues" evidence="1">
    <location>
        <begin position="1"/>
        <end position="13"/>
    </location>
</feature>
<feature type="compositionally biased region" description="Polar residues" evidence="1">
    <location>
        <begin position="25"/>
        <end position="39"/>
    </location>
</feature>
<feature type="region of interest" description="Disordered" evidence="1">
    <location>
        <begin position="1"/>
        <end position="39"/>
    </location>
</feature>
<accession>A0A0A8YHB7</accession>
<reference evidence="2" key="1">
    <citation type="submission" date="2014-09" db="EMBL/GenBank/DDBJ databases">
        <authorList>
            <person name="Magalhaes I.L.F."/>
            <person name="Oliveira U."/>
            <person name="Santos F.R."/>
            <person name="Vidigal T.H.D.A."/>
            <person name="Brescovit A.D."/>
            <person name="Santos A.J."/>
        </authorList>
    </citation>
    <scope>NUCLEOTIDE SEQUENCE</scope>
    <source>
        <tissue evidence="2">Shoot tissue taken approximately 20 cm above the soil surface</tissue>
    </source>
</reference>
<dbReference type="AlphaFoldDB" id="A0A0A8YHB7"/>
<name>A0A0A8YHB7_ARUDO</name>
<organism evidence="2">
    <name type="scientific">Arundo donax</name>
    <name type="common">Giant reed</name>
    <name type="synonym">Donax arundinaceus</name>
    <dbReference type="NCBI Taxonomy" id="35708"/>
    <lineage>
        <taxon>Eukaryota</taxon>
        <taxon>Viridiplantae</taxon>
        <taxon>Streptophyta</taxon>
        <taxon>Embryophyta</taxon>
        <taxon>Tracheophyta</taxon>
        <taxon>Spermatophyta</taxon>
        <taxon>Magnoliopsida</taxon>
        <taxon>Liliopsida</taxon>
        <taxon>Poales</taxon>
        <taxon>Poaceae</taxon>
        <taxon>PACMAD clade</taxon>
        <taxon>Arundinoideae</taxon>
        <taxon>Arundineae</taxon>
        <taxon>Arundo</taxon>
    </lineage>
</organism>
<proteinExistence type="predicted"/>
<protein>
    <submittedName>
        <fullName evidence="2">Uncharacterized protein</fullName>
    </submittedName>
</protein>
<sequence length="39" mass="3963">MPSRPTSPTPSPLSPRDHTARCSLPSATTAASGSPRSPC</sequence>
<dbReference type="EMBL" id="GBRH01273090">
    <property type="protein sequence ID" value="JAD24805.1"/>
    <property type="molecule type" value="Transcribed_RNA"/>
</dbReference>